<dbReference type="GeneID" id="24164226"/>
<evidence type="ECO:0000313" key="3">
    <source>
        <dbReference type="Proteomes" id="UP000001261"/>
    </source>
</evidence>
<dbReference type="KEGG" id="cim:CIMG_12599"/>
<proteinExistence type="predicted"/>
<feature type="compositionally biased region" description="Acidic residues" evidence="1">
    <location>
        <begin position="122"/>
        <end position="131"/>
    </location>
</feature>
<reference evidence="3" key="1">
    <citation type="journal article" date="2009" name="Genome Res.">
        <title>Comparative genomic analyses of the human fungal pathogens Coccidioides and their relatives.</title>
        <authorList>
            <person name="Sharpton T.J."/>
            <person name="Stajich J.E."/>
            <person name="Rounsley S.D."/>
            <person name="Gardner M.J."/>
            <person name="Wortman J.R."/>
            <person name="Jordar V.S."/>
            <person name="Maiti R."/>
            <person name="Kodira C.D."/>
            <person name="Neafsey D.E."/>
            <person name="Zeng Q."/>
            <person name="Hung C.-Y."/>
            <person name="McMahan C."/>
            <person name="Muszewska A."/>
            <person name="Grynberg M."/>
            <person name="Mandel M.A."/>
            <person name="Kellner E.M."/>
            <person name="Barker B.M."/>
            <person name="Galgiani J.N."/>
            <person name="Orbach M.J."/>
            <person name="Kirkland T.N."/>
            <person name="Cole G.T."/>
            <person name="Henn M.R."/>
            <person name="Birren B.W."/>
            <person name="Taylor J.W."/>
        </authorList>
    </citation>
    <scope>NUCLEOTIDE SEQUENCE [LARGE SCALE GENOMIC DNA]</scope>
    <source>
        <strain evidence="3">RS</strain>
    </source>
</reference>
<dbReference type="OrthoDB" id="4210093at2759"/>
<sequence>MAPTIILSNIGSVMAMAHCKHITVNTDDMKLVLGISTKIGLNYFGLIDVPDCPVSAATTCCLCAASASPTTAAASLPFSGAIRVSACQMVSIRAPVWFTKLVLEEQKEKKEEEKEREKKNDDDDEDDDNDN</sequence>
<accession>A0A0E1RZ97</accession>
<dbReference type="Proteomes" id="UP000001261">
    <property type="component" value="Unassembled WGS sequence"/>
</dbReference>
<dbReference type="RefSeq" id="XP_001249170.2">
    <property type="nucleotide sequence ID" value="XM_001249169.2"/>
</dbReference>
<organism evidence="2 3">
    <name type="scientific">Coccidioides immitis (strain RS)</name>
    <name type="common">Valley fever fungus</name>
    <dbReference type="NCBI Taxonomy" id="246410"/>
    <lineage>
        <taxon>Eukaryota</taxon>
        <taxon>Fungi</taxon>
        <taxon>Dikarya</taxon>
        <taxon>Ascomycota</taxon>
        <taxon>Pezizomycotina</taxon>
        <taxon>Eurotiomycetes</taxon>
        <taxon>Eurotiomycetidae</taxon>
        <taxon>Onygenales</taxon>
        <taxon>Onygenaceae</taxon>
        <taxon>Coccidioides</taxon>
    </lineage>
</organism>
<feature type="region of interest" description="Disordered" evidence="1">
    <location>
        <begin position="106"/>
        <end position="131"/>
    </location>
</feature>
<reference evidence="3" key="2">
    <citation type="journal article" date="2010" name="Genome Res.">
        <title>Population genomic sequencing of Coccidioides fungi reveals recent hybridization and transposon control.</title>
        <authorList>
            <person name="Neafsey D.E."/>
            <person name="Barker B.M."/>
            <person name="Sharpton T.J."/>
            <person name="Stajich J.E."/>
            <person name="Park D.J."/>
            <person name="Whiston E."/>
            <person name="Hung C.-Y."/>
            <person name="McMahan C."/>
            <person name="White J."/>
            <person name="Sykes S."/>
            <person name="Heiman D."/>
            <person name="Young S."/>
            <person name="Zeng Q."/>
            <person name="Abouelleil A."/>
            <person name="Aftuck L."/>
            <person name="Bessette D."/>
            <person name="Brown A."/>
            <person name="FitzGerald M."/>
            <person name="Lui A."/>
            <person name="Macdonald J.P."/>
            <person name="Priest M."/>
            <person name="Orbach M.J."/>
            <person name="Galgiani J.N."/>
            <person name="Kirkland T.N."/>
            <person name="Cole G.T."/>
            <person name="Birren B.W."/>
            <person name="Henn M.R."/>
            <person name="Taylor J.W."/>
            <person name="Rounsley S.D."/>
        </authorList>
    </citation>
    <scope>GENOME REANNOTATION</scope>
    <source>
        <strain evidence="3">RS</strain>
    </source>
</reference>
<dbReference type="InParanoid" id="A0A0E1RZ97"/>
<dbReference type="EMBL" id="GG704911">
    <property type="protein sequence ID" value="EAS37587.2"/>
    <property type="molecule type" value="Genomic_DNA"/>
</dbReference>
<evidence type="ECO:0000256" key="1">
    <source>
        <dbReference type="SAM" id="MobiDB-lite"/>
    </source>
</evidence>
<keyword evidence="3" id="KW-1185">Reference proteome</keyword>
<dbReference type="AlphaFoldDB" id="A0A0E1RZ97"/>
<gene>
    <name evidence="2" type="ORF">CIMG_12599</name>
</gene>
<dbReference type="VEuPathDB" id="FungiDB:CIMG_12599"/>
<protein>
    <submittedName>
        <fullName evidence="2">Uncharacterized protein</fullName>
    </submittedName>
</protein>
<feature type="compositionally biased region" description="Basic and acidic residues" evidence="1">
    <location>
        <begin position="106"/>
        <end position="121"/>
    </location>
</feature>
<name>A0A0E1RZ97_COCIM</name>
<evidence type="ECO:0000313" key="2">
    <source>
        <dbReference type="EMBL" id="EAS37587.2"/>
    </source>
</evidence>
<dbReference type="STRING" id="246410.A0A0E1RZ97"/>